<feature type="transmembrane region" description="Helical" evidence="1">
    <location>
        <begin position="6"/>
        <end position="30"/>
    </location>
</feature>
<keyword evidence="1" id="KW-0812">Transmembrane</keyword>
<sequence length="37" mass="4205">MTVELSQALSIILVISLACIILSPILWWILPNRRQSI</sequence>
<dbReference type="HOGENOM" id="CLU_220224_0_0_3"/>
<dbReference type="EMBL" id="CP003653">
    <property type="protein sequence ID" value="AFZ37338.1"/>
    <property type="molecule type" value="Genomic_DNA"/>
</dbReference>
<reference evidence="3" key="1">
    <citation type="journal article" date="2013" name="Proc. Natl. Acad. Sci. U.S.A.">
        <title>Improving the coverage of the cyanobacterial phylum using diversity-driven genome sequencing.</title>
        <authorList>
            <person name="Shih P.M."/>
            <person name="Wu D."/>
            <person name="Latifi A."/>
            <person name="Axen S.D."/>
            <person name="Fewer D.P."/>
            <person name="Talla E."/>
            <person name="Calteau A."/>
            <person name="Cai F."/>
            <person name="Tandeau de Marsac N."/>
            <person name="Rippka R."/>
            <person name="Herdman M."/>
            <person name="Sivonen K."/>
            <person name="Coursin T."/>
            <person name="Laurent T."/>
            <person name="Goodwin L."/>
            <person name="Nolan M."/>
            <person name="Davenport K.W."/>
            <person name="Han C.S."/>
            <person name="Rubin E.M."/>
            <person name="Eisen J.A."/>
            <person name="Woyke T."/>
            <person name="Gugger M."/>
            <person name="Kerfeld C.A."/>
        </authorList>
    </citation>
    <scope>NUCLEOTIDE SEQUENCE [LARGE SCALE GENOMIC DNA]</scope>
    <source>
        <strain evidence="3">ATCC 29371 / PCC 7437</strain>
    </source>
</reference>
<evidence type="ECO:0000256" key="1">
    <source>
        <dbReference type="SAM" id="Phobius"/>
    </source>
</evidence>
<evidence type="ECO:0000313" key="3">
    <source>
        <dbReference type="Proteomes" id="UP000010473"/>
    </source>
</evidence>
<name>K9XXT6_STAC7</name>
<dbReference type="AlphaFoldDB" id="K9XXT6"/>
<gene>
    <name evidence="2" type="ordered locus">Sta7437_3854</name>
</gene>
<keyword evidence="3" id="KW-1185">Reference proteome</keyword>
<protein>
    <submittedName>
        <fullName evidence="2">Uncharacterized protein</fullName>
    </submittedName>
</protein>
<accession>K9XXT6</accession>
<dbReference type="Proteomes" id="UP000010473">
    <property type="component" value="Chromosome"/>
</dbReference>
<evidence type="ECO:0000313" key="2">
    <source>
        <dbReference type="EMBL" id="AFZ37338.1"/>
    </source>
</evidence>
<organism evidence="2 3">
    <name type="scientific">Stanieria cyanosphaera (strain ATCC 29371 / PCC 7437)</name>
    <dbReference type="NCBI Taxonomy" id="111780"/>
    <lineage>
        <taxon>Bacteria</taxon>
        <taxon>Bacillati</taxon>
        <taxon>Cyanobacteriota</taxon>
        <taxon>Cyanophyceae</taxon>
        <taxon>Pleurocapsales</taxon>
        <taxon>Dermocarpellaceae</taxon>
        <taxon>Stanieria</taxon>
    </lineage>
</organism>
<keyword evidence="1" id="KW-1133">Transmembrane helix</keyword>
<keyword evidence="1" id="KW-0472">Membrane</keyword>
<proteinExistence type="predicted"/>
<dbReference type="KEGG" id="scs:Sta7437_3854"/>